<name>A0A1F7IYV8_9BACT</name>
<organism evidence="2 3">
    <name type="scientific">Candidatus Roizmanbacteria bacterium RIFCSPLOWO2_01_FULL_38_12</name>
    <dbReference type="NCBI Taxonomy" id="1802061"/>
    <lineage>
        <taxon>Bacteria</taxon>
        <taxon>Candidatus Roizmaniibacteriota</taxon>
    </lineage>
</organism>
<keyword evidence="1" id="KW-0812">Transmembrane</keyword>
<comment type="caution">
    <text evidence="2">The sequence shown here is derived from an EMBL/GenBank/DDBJ whole genome shotgun (WGS) entry which is preliminary data.</text>
</comment>
<evidence type="ECO:0000313" key="2">
    <source>
        <dbReference type="EMBL" id="OGK48562.1"/>
    </source>
</evidence>
<evidence type="ECO:0000313" key="3">
    <source>
        <dbReference type="Proteomes" id="UP000177141"/>
    </source>
</evidence>
<accession>A0A1F7IYV8</accession>
<reference evidence="2 3" key="1">
    <citation type="journal article" date="2016" name="Nat. Commun.">
        <title>Thousands of microbial genomes shed light on interconnected biogeochemical processes in an aquifer system.</title>
        <authorList>
            <person name="Anantharaman K."/>
            <person name="Brown C.T."/>
            <person name="Hug L.A."/>
            <person name="Sharon I."/>
            <person name="Castelle C.J."/>
            <person name="Probst A.J."/>
            <person name="Thomas B.C."/>
            <person name="Singh A."/>
            <person name="Wilkins M.J."/>
            <person name="Karaoz U."/>
            <person name="Brodie E.L."/>
            <person name="Williams K.H."/>
            <person name="Hubbard S.S."/>
            <person name="Banfield J.F."/>
        </authorList>
    </citation>
    <scope>NUCLEOTIDE SEQUENCE [LARGE SCALE GENOMIC DNA]</scope>
</reference>
<gene>
    <name evidence="2" type="ORF">A3A93_03790</name>
</gene>
<dbReference type="STRING" id="1802061.A3A93_03790"/>
<feature type="transmembrane region" description="Helical" evidence="1">
    <location>
        <begin position="6"/>
        <end position="24"/>
    </location>
</feature>
<keyword evidence="1" id="KW-0472">Membrane</keyword>
<dbReference type="EMBL" id="MGAL01000013">
    <property type="protein sequence ID" value="OGK48562.1"/>
    <property type="molecule type" value="Genomic_DNA"/>
</dbReference>
<keyword evidence="1" id="KW-1133">Transmembrane helix</keyword>
<sequence>MEFNRIISLILGFIVLILIFVWVGSRFRSATRESTPTTNISITPTPTKGENKGWNPFGFLFFGGTKTPSPSVTSKVTPKATVTVSGEVAIVKKETTNQTQVDYHNNNTGQTSEYNITGVKQIPSTGIATIALPVMFSAFSLGVYLRRRF</sequence>
<dbReference type="Proteomes" id="UP000177141">
    <property type="component" value="Unassembled WGS sequence"/>
</dbReference>
<protein>
    <submittedName>
        <fullName evidence="2">Uncharacterized protein</fullName>
    </submittedName>
</protein>
<evidence type="ECO:0000256" key="1">
    <source>
        <dbReference type="SAM" id="Phobius"/>
    </source>
</evidence>
<dbReference type="AlphaFoldDB" id="A0A1F7IYV8"/>
<feature type="transmembrane region" description="Helical" evidence="1">
    <location>
        <begin position="126"/>
        <end position="145"/>
    </location>
</feature>
<proteinExistence type="predicted"/>